<gene>
    <name evidence="1" type="ORF">GQR42_22065</name>
</gene>
<reference evidence="1 2" key="1">
    <citation type="submission" date="2019-12" db="EMBL/GenBank/DDBJ databases">
        <title>Complete genome sequence of Microcystis aeruginosa strain FD4.</title>
        <authorList>
            <person name="Urakawa H."/>
        </authorList>
    </citation>
    <scope>NUCLEOTIDE SEQUENCE [LARGE SCALE GENOMIC DNA]</scope>
    <source>
        <strain evidence="1 2">FD4</strain>
    </source>
</reference>
<organism evidence="1 2">
    <name type="scientific">Microcystis aeruginosa FD4</name>
    <dbReference type="NCBI Taxonomy" id="2686288"/>
    <lineage>
        <taxon>Bacteria</taxon>
        <taxon>Bacillati</taxon>
        <taxon>Cyanobacteriota</taxon>
        <taxon>Cyanophyceae</taxon>
        <taxon>Oscillatoriophycideae</taxon>
        <taxon>Chroococcales</taxon>
        <taxon>Microcystaceae</taxon>
        <taxon>Microcystis</taxon>
    </lineage>
</organism>
<name>A0A857D845_MICAE</name>
<dbReference type="Proteomes" id="UP000438345">
    <property type="component" value="Chromosome"/>
</dbReference>
<accession>A0A857D845</accession>
<protein>
    <submittedName>
        <fullName evidence="1">Uncharacterized protein</fullName>
    </submittedName>
</protein>
<evidence type="ECO:0000313" key="2">
    <source>
        <dbReference type="Proteomes" id="UP000438345"/>
    </source>
</evidence>
<dbReference type="RefSeq" id="WP_158201624.1">
    <property type="nucleotide sequence ID" value="NZ_CP046973.1"/>
</dbReference>
<sequence>MTRLTPIQIDKNTLIYIESTDNLEIPAETLGTEVRIAKGVISIPDDLKSSQ</sequence>
<evidence type="ECO:0000313" key="1">
    <source>
        <dbReference type="EMBL" id="QGZ91807.1"/>
    </source>
</evidence>
<proteinExistence type="predicted"/>
<dbReference type="EMBL" id="CP046973">
    <property type="protein sequence ID" value="QGZ91807.1"/>
    <property type="molecule type" value="Genomic_DNA"/>
</dbReference>
<dbReference type="AlphaFoldDB" id="A0A857D845"/>